<dbReference type="InterPro" id="IPR050407">
    <property type="entry name" value="Geranylgeranyl_reductase"/>
</dbReference>
<dbReference type="GO" id="GO:0071949">
    <property type="term" value="F:FAD binding"/>
    <property type="evidence" value="ECO:0007669"/>
    <property type="project" value="InterPro"/>
</dbReference>
<dbReference type="NCBIfam" id="TIGR02032">
    <property type="entry name" value="GG-red-SF"/>
    <property type="match status" value="1"/>
</dbReference>
<proteinExistence type="predicted"/>
<dbReference type="InterPro" id="IPR011777">
    <property type="entry name" value="Geranylgeranyl_Rdtase_fam"/>
</dbReference>
<evidence type="ECO:0000259" key="1">
    <source>
        <dbReference type="Pfam" id="PF01494"/>
    </source>
</evidence>
<dbReference type="PANTHER" id="PTHR42685:SF22">
    <property type="entry name" value="CONDITIONED MEDIUM FACTOR RECEPTOR 1"/>
    <property type="match status" value="1"/>
</dbReference>
<feature type="domain" description="FAD-binding" evidence="1">
    <location>
        <begin position="25"/>
        <end position="188"/>
    </location>
</feature>
<evidence type="ECO:0000313" key="2">
    <source>
        <dbReference type="EMBL" id="ACB32665.1"/>
    </source>
</evidence>
<dbReference type="Gene3D" id="3.50.50.60">
    <property type="entry name" value="FAD/NAD(P)-binding domain"/>
    <property type="match status" value="1"/>
</dbReference>
<keyword evidence="2" id="KW-0560">Oxidoreductase</keyword>
<dbReference type="GO" id="GO:0004497">
    <property type="term" value="F:monooxygenase activity"/>
    <property type="evidence" value="ECO:0007669"/>
    <property type="project" value="UniProtKB-KW"/>
</dbReference>
<gene>
    <name evidence="2" type="ordered locus">Lcho_0390</name>
</gene>
<organism evidence="2 3">
    <name type="scientific">Leptothrix cholodnii (strain ATCC 51168 / LMG 8142 / SP-6)</name>
    <name type="common">Leptothrix discophora (strain SP-6)</name>
    <dbReference type="NCBI Taxonomy" id="395495"/>
    <lineage>
        <taxon>Bacteria</taxon>
        <taxon>Pseudomonadati</taxon>
        <taxon>Pseudomonadota</taxon>
        <taxon>Betaproteobacteria</taxon>
        <taxon>Burkholderiales</taxon>
        <taxon>Sphaerotilaceae</taxon>
        <taxon>Leptothrix</taxon>
    </lineage>
</organism>
<dbReference type="PANTHER" id="PTHR42685">
    <property type="entry name" value="GERANYLGERANYL DIPHOSPHATE REDUCTASE"/>
    <property type="match status" value="1"/>
</dbReference>
<keyword evidence="3" id="KW-1185">Reference proteome</keyword>
<dbReference type="RefSeq" id="WP_012345427.1">
    <property type="nucleotide sequence ID" value="NC_010524.1"/>
</dbReference>
<dbReference type="PRINTS" id="PR00368">
    <property type="entry name" value="FADPNR"/>
</dbReference>
<evidence type="ECO:0000313" key="3">
    <source>
        <dbReference type="Proteomes" id="UP000001693"/>
    </source>
</evidence>
<dbReference type="eggNOG" id="COG0644">
    <property type="taxonomic scope" value="Bacteria"/>
</dbReference>
<dbReference type="HOGENOM" id="CLU_024648_5_2_4"/>
<dbReference type="Proteomes" id="UP000001693">
    <property type="component" value="Chromosome"/>
</dbReference>
<protein>
    <submittedName>
        <fullName evidence="2">Monooxygenase FAD-binding</fullName>
    </submittedName>
</protein>
<dbReference type="GO" id="GO:0016628">
    <property type="term" value="F:oxidoreductase activity, acting on the CH-CH group of donors, NAD or NADP as acceptor"/>
    <property type="evidence" value="ECO:0007669"/>
    <property type="project" value="InterPro"/>
</dbReference>
<dbReference type="InterPro" id="IPR002938">
    <property type="entry name" value="FAD-bd"/>
</dbReference>
<accession>B1XX19</accession>
<dbReference type="AlphaFoldDB" id="B1XX19"/>
<dbReference type="InterPro" id="IPR036188">
    <property type="entry name" value="FAD/NAD-bd_sf"/>
</dbReference>
<dbReference type="Pfam" id="PF01494">
    <property type="entry name" value="FAD_binding_3"/>
    <property type="match status" value="1"/>
</dbReference>
<dbReference type="OrthoDB" id="9795712at2"/>
<dbReference type="STRING" id="395495.Lcho_0390"/>
<sequence>MPHDPPLPDPDLARRALPRAPLPADCEVLVVGAGPAGSACATWLARAGVDVVLVDQHDFPRDKVCGDGLIPDAHAALARLGVLDAVMAQAQPIGHVRCVAPRGGQVDVAGRLAVLPRRILDHLLVRHAQAGGARLHTPVKFEGLIEDGGRVRGARLRQAGADTIHELRAGWVVLATGAAMPAMLGAGLCERRAPSGVALRAHVRNPALAGRQTTMDVVWHRALSPGYGWIFPCGGDVYNIGVGSFFKRDASTDAANLRDMFDAFTRVHAPAQALMQGGEWVSELKGAPLRCTLAGARTGRPGLLATGEAIGSTYDFTGEGIGKALETGLMAAEALLAGRAQGSAAAPADAQTLADYDARLATLKPRFSLYARANHINRYPWLADLVIWRARRSPGMRQRMSGLLNETSNPGTLISLRGMLKLFTV</sequence>
<dbReference type="PRINTS" id="PR00469">
    <property type="entry name" value="PNDRDTASEII"/>
</dbReference>
<reference evidence="2 3" key="1">
    <citation type="submission" date="2008-03" db="EMBL/GenBank/DDBJ databases">
        <title>Complete sequence of Leptothrix cholodnii SP-6.</title>
        <authorList>
            <consortium name="US DOE Joint Genome Institute"/>
            <person name="Copeland A."/>
            <person name="Lucas S."/>
            <person name="Lapidus A."/>
            <person name="Glavina del Rio T."/>
            <person name="Dalin E."/>
            <person name="Tice H."/>
            <person name="Bruce D."/>
            <person name="Goodwin L."/>
            <person name="Pitluck S."/>
            <person name="Chertkov O."/>
            <person name="Brettin T."/>
            <person name="Detter J.C."/>
            <person name="Han C."/>
            <person name="Kuske C.R."/>
            <person name="Schmutz J."/>
            <person name="Larimer F."/>
            <person name="Land M."/>
            <person name="Hauser L."/>
            <person name="Kyrpides N."/>
            <person name="Lykidis A."/>
            <person name="Emerson D."/>
            <person name="Richardson P."/>
        </authorList>
    </citation>
    <scope>NUCLEOTIDE SEQUENCE [LARGE SCALE GENOMIC DNA]</scope>
    <source>
        <strain evidence="3">ATCC 51168 / LMG 8142 / SP-6</strain>
    </source>
</reference>
<dbReference type="EMBL" id="CP001013">
    <property type="protein sequence ID" value="ACB32665.1"/>
    <property type="molecule type" value="Genomic_DNA"/>
</dbReference>
<dbReference type="KEGG" id="lch:Lcho_0390"/>
<name>B1XX19_LEPCP</name>
<dbReference type="SUPFAM" id="SSF51905">
    <property type="entry name" value="FAD/NAD(P)-binding domain"/>
    <property type="match status" value="1"/>
</dbReference>
<keyword evidence="2" id="KW-0503">Monooxygenase</keyword>